<dbReference type="EMBL" id="FN316933">
    <property type="protein sequence ID" value="CAX72664.1"/>
    <property type="molecule type" value="mRNA"/>
</dbReference>
<reference evidence="1" key="1">
    <citation type="journal article" date="2009" name="Nature">
        <title>The Schistosoma japonicum genome reveals features of host-parasite interplay.</title>
        <authorList>
            <person name="Liu F."/>
            <person name="Zhou Y."/>
            <person name="Wang Z.Q."/>
            <person name="Lu G."/>
            <person name="Zheng H."/>
            <person name="Brindley P.J."/>
            <person name="McManus D.P."/>
            <person name="Blair D."/>
            <person name="Zhang Q.H."/>
            <person name="Zhong Y."/>
            <person name="Wang S."/>
            <person name="Han Z.G."/>
            <person name="Chen Z."/>
        </authorList>
    </citation>
    <scope>NUCLEOTIDE SEQUENCE</scope>
    <source>
        <strain evidence="1">Anhui</strain>
    </source>
</reference>
<name>C1LD86_SCHJA</name>
<proteinExistence type="evidence at transcript level"/>
<reference evidence="1" key="2">
    <citation type="submission" date="2009-03" db="EMBL/GenBank/DDBJ databases">
        <authorList>
            <person name="Gang L."/>
        </authorList>
    </citation>
    <scope>NUCLEOTIDE SEQUENCE</scope>
    <source>
        <strain evidence="1">Anhui</strain>
    </source>
</reference>
<evidence type="ECO:0000313" key="1">
    <source>
        <dbReference type="EMBL" id="CAX72664.1"/>
    </source>
</evidence>
<accession>C1LD86</accession>
<organism evidence="1">
    <name type="scientific">Schistosoma japonicum</name>
    <name type="common">Blood fluke</name>
    <dbReference type="NCBI Taxonomy" id="6182"/>
    <lineage>
        <taxon>Eukaryota</taxon>
        <taxon>Metazoa</taxon>
        <taxon>Spiralia</taxon>
        <taxon>Lophotrochozoa</taxon>
        <taxon>Platyhelminthes</taxon>
        <taxon>Trematoda</taxon>
        <taxon>Digenea</taxon>
        <taxon>Strigeidida</taxon>
        <taxon>Schistosomatoidea</taxon>
        <taxon>Schistosomatidae</taxon>
        <taxon>Schistosoma</taxon>
    </lineage>
</organism>
<dbReference type="AlphaFoldDB" id="C1LD86"/>
<protein>
    <submittedName>
        <fullName evidence="1">Uncharacterized protein</fullName>
    </submittedName>
</protein>
<sequence length="66" mass="7712">MQDKIKSTWNLGVEEKSIVLCQKDKDRENTKQMHWYSETINVYTGIQGHDMPLTLTERTGRISINT</sequence>